<dbReference type="Pfam" id="PF00664">
    <property type="entry name" value="ABC_membrane"/>
    <property type="match status" value="1"/>
</dbReference>
<dbReference type="AlphaFoldDB" id="A0A8S3IXI9"/>
<evidence type="ECO:0000313" key="6">
    <source>
        <dbReference type="EMBL" id="CAF5207547.1"/>
    </source>
</evidence>
<evidence type="ECO:0000256" key="3">
    <source>
        <dbReference type="ARBA" id="ARBA00023136"/>
    </source>
</evidence>
<comment type="caution">
    <text evidence="6">The sequence shown here is derived from an EMBL/GenBank/DDBJ whole genome shotgun (WGS) entry which is preliminary data.</text>
</comment>
<keyword evidence="3 4" id="KW-0472">Membrane</keyword>
<evidence type="ECO:0000256" key="1">
    <source>
        <dbReference type="ARBA" id="ARBA00022692"/>
    </source>
</evidence>
<feature type="domain" description="ABC transmembrane type-1" evidence="5">
    <location>
        <begin position="1"/>
        <end position="79"/>
    </location>
</feature>
<gene>
    <name evidence="6" type="ORF">SMN809_LOCUS77358</name>
</gene>
<reference evidence="6" key="1">
    <citation type="submission" date="2021-02" db="EMBL/GenBank/DDBJ databases">
        <authorList>
            <person name="Nowell W R."/>
        </authorList>
    </citation>
    <scope>NUCLEOTIDE SEQUENCE</scope>
</reference>
<dbReference type="PROSITE" id="PS50929">
    <property type="entry name" value="ABC_TM1F"/>
    <property type="match status" value="1"/>
</dbReference>
<dbReference type="SUPFAM" id="SSF90123">
    <property type="entry name" value="ABC transporter transmembrane region"/>
    <property type="match status" value="1"/>
</dbReference>
<organism evidence="6 7">
    <name type="scientific">Rotaria magnacalcarata</name>
    <dbReference type="NCBI Taxonomy" id="392030"/>
    <lineage>
        <taxon>Eukaryota</taxon>
        <taxon>Metazoa</taxon>
        <taxon>Spiralia</taxon>
        <taxon>Gnathifera</taxon>
        <taxon>Rotifera</taxon>
        <taxon>Eurotatoria</taxon>
        <taxon>Bdelloidea</taxon>
        <taxon>Philodinida</taxon>
        <taxon>Philodinidae</taxon>
        <taxon>Rotaria</taxon>
    </lineage>
</organism>
<dbReference type="InterPro" id="IPR036640">
    <property type="entry name" value="ABC1_TM_sf"/>
</dbReference>
<dbReference type="GO" id="GO:0016020">
    <property type="term" value="C:membrane"/>
    <property type="evidence" value="ECO:0007669"/>
    <property type="project" value="InterPro"/>
</dbReference>
<keyword evidence="1 4" id="KW-0812">Transmembrane</keyword>
<dbReference type="EMBL" id="CAJOBI010337164">
    <property type="protein sequence ID" value="CAF5207547.1"/>
    <property type="molecule type" value="Genomic_DNA"/>
</dbReference>
<evidence type="ECO:0000313" key="7">
    <source>
        <dbReference type="Proteomes" id="UP000676336"/>
    </source>
</evidence>
<evidence type="ECO:0000259" key="5">
    <source>
        <dbReference type="PROSITE" id="PS50929"/>
    </source>
</evidence>
<sequence>ALSAVKTVFAFNGSDFELKRYEQQLLLIKKNGIYMGAMFGLVTGFDYFTVFAADALGLGYGAKLISKQKYTIGQTLMLQ</sequence>
<dbReference type="Proteomes" id="UP000676336">
    <property type="component" value="Unassembled WGS sequence"/>
</dbReference>
<keyword evidence="2 4" id="KW-1133">Transmembrane helix</keyword>
<dbReference type="GO" id="GO:0140359">
    <property type="term" value="F:ABC-type transporter activity"/>
    <property type="evidence" value="ECO:0007669"/>
    <property type="project" value="InterPro"/>
</dbReference>
<dbReference type="Gene3D" id="1.20.1560.10">
    <property type="entry name" value="ABC transporter type 1, transmembrane domain"/>
    <property type="match status" value="1"/>
</dbReference>
<name>A0A8S3IXI9_9BILA</name>
<feature type="transmembrane region" description="Helical" evidence="4">
    <location>
        <begin position="33"/>
        <end position="60"/>
    </location>
</feature>
<evidence type="ECO:0000256" key="4">
    <source>
        <dbReference type="SAM" id="Phobius"/>
    </source>
</evidence>
<protein>
    <recommendedName>
        <fullName evidence="5">ABC transmembrane type-1 domain-containing protein</fullName>
    </recommendedName>
</protein>
<dbReference type="InterPro" id="IPR011527">
    <property type="entry name" value="ABC1_TM_dom"/>
</dbReference>
<evidence type="ECO:0000256" key="2">
    <source>
        <dbReference type="ARBA" id="ARBA00022989"/>
    </source>
</evidence>
<proteinExistence type="predicted"/>
<accession>A0A8S3IXI9</accession>
<dbReference type="GO" id="GO:0005524">
    <property type="term" value="F:ATP binding"/>
    <property type="evidence" value="ECO:0007669"/>
    <property type="project" value="InterPro"/>
</dbReference>
<feature type="non-terminal residue" evidence="6">
    <location>
        <position position="1"/>
    </location>
</feature>